<dbReference type="Proteomes" id="UP000703674">
    <property type="component" value="Unassembled WGS sequence"/>
</dbReference>
<dbReference type="Pfam" id="PF14280">
    <property type="entry name" value="DUF4365"/>
    <property type="match status" value="1"/>
</dbReference>
<accession>A0ABX1CVY1</accession>
<dbReference type="EMBL" id="JAAVJR010000003">
    <property type="protein sequence ID" value="NJW52443.1"/>
    <property type="molecule type" value="Genomic_DNA"/>
</dbReference>
<evidence type="ECO:0000313" key="3">
    <source>
        <dbReference type="Proteomes" id="UP000703674"/>
    </source>
</evidence>
<protein>
    <submittedName>
        <fullName evidence="2">DUF4365 domain-containing protein</fullName>
    </submittedName>
</protein>
<gene>
    <name evidence="2" type="ORF">HC175_05880</name>
</gene>
<evidence type="ECO:0000313" key="2">
    <source>
        <dbReference type="EMBL" id="NJW52443.1"/>
    </source>
</evidence>
<feature type="domain" description="DUF4365" evidence="1">
    <location>
        <begin position="9"/>
        <end position="135"/>
    </location>
</feature>
<keyword evidence="3" id="KW-1185">Reference proteome</keyword>
<comment type="caution">
    <text evidence="2">The sequence shown here is derived from an EMBL/GenBank/DDBJ whole genome shotgun (WGS) entry which is preliminary data.</text>
</comment>
<name>A0ABX1CVY1_9FLAO</name>
<organism evidence="2 3">
    <name type="scientific">Salinimicrobium oceani</name>
    <dbReference type="NCBI Taxonomy" id="2722702"/>
    <lineage>
        <taxon>Bacteria</taxon>
        <taxon>Pseudomonadati</taxon>
        <taxon>Bacteroidota</taxon>
        <taxon>Flavobacteriia</taxon>
        <taxon>Flavobacteriales</taxon>
        <taxon>Flavobacteriaceae</taxon>
        <taxon>Salinimicrobium</taxon>
    </lineage>
</organism>
<reference evidence="2 3" key="1">
    <citation type="submission" date="2020-03" db="EMBL/GenBank/DDBJ databases">
        <title>Salinimicrobium sp. nov, isolated from SCS.</title>
        <authorList>
            <person name="Cao W.R."/>
        </authorList>
    </citation>
    <scope>NUCLEOTIDE SEQUENCE [LARGE SCALE GENOMIC DNA]</scope>
    <source>
        <strain evidence="3">J15B91</strain>
    </source>
</reference>
<dbReference type="RefSeq" id="WP_168137568.1">
    <property type="nucleotide sequence ID" value="NZ_JAAVJR010000003.1"/>
</dbReference>
<sequence>MADRYSETERLGVNAVESIFLKTFKWIFREQPIIDMGIDAHIETVDSKGPTGKLIGVQIKTGPSHFYETDDFYTFYLDNTHYNYWINHSLPVLLIGHLPDSETTFWQYIDKSTVEETKKGWKVGIPKTNLLNQTKTKFRILEILSSKSIDEKINKLFFDKELMKFIENGDKINIYTEEWHNKSLGRGQFSVILIKDGKEEVVREWKHFYNLKLQDHIAKLFPWADFENDKEFYAENFEDSVYMIYSKDWLHTFKIYPYKVVSGEAGLYRLNLKLNKTGKAFLALEEYLEEL</sequence>
<dbReference type="InterPro" id="IPR025375">
    <property type="entry name" value="DUF4365"/>
</dbReference>
<proteinExistence type="predicted"/>
<evidence type="ECO:0000259" key="1">
    <source>
        <dbReference type="Pfam" id="PF14280"/>
    </source>
</evidence>